<feature type="compositionally biased region" description="Low complexity" evidence="1">
    <location>
        <begin position="32"/>
        <end position="47"/>
    </location>
</feature>
<reference evidence="2" key="1">
    <citation type="journal article" date="2012" name="Nat. Genet.">
        <title>Whole-genome sequence of Schistosoma haematobium.</title>
        <authorList>
            <person name="Young N.D."/>
            <person name="Jex A.R."/>
            <person name="Li B."/>
            <person name="Liu S."/>
            <person name="Yang L."/>
            <person name="Xiong Z."/>
            <person name="Li Y."/>
            <person name="Cantacessi C."/>
            <person name="Hall R.S."/>
            <person name="Xu X."/>
            <person name="Chen F."/>
            <person name="Wu X."/>
            <person name="Zerlotini A."/>
            <person name="Oliveira G."/>
            <person name="Hofmann A."/>
            <person name="Zhang G."/>
            <person name="Fang X."/>
            <person name="Kang Y."/>
            <person name="Campbell B.E."/>
            <person name="Loukas A."/>
            <person name="Ranganathan S."/>
            <person name="Rollinson D."/>
            <person name="Rinaldi G."/>
            <person name="Brindley P.J."/>
            <person name="Yang H."/>
            <person name="Wang J."/>
            <person name="Wang J."/>
            <person name="Gasser R.B."/>
        </authorList>
    </citation>
    <scope>NUCLEOTIDE SEQUENCE [LARGE SCALE GENOMIC DNA]</scope>
</reference>
<evidence type="ECO:0000256" key="1">
    <source>
        <dbReference type="SAM" id="MobiDB-lite"/>
    </source>
</evidence>
<name>A0A095CGE5_SCHHA</name>
<protein>
    <submittedName>
        <fullName evidence="2">Uncharacterized protein</fullName>
    </submittedName>
</protein>
<dbReference type="AlphaFoldDB" id="A0A095CGE5"/>
<sequence length="105" mass="11659">MSASTSSLEHTDRSSVSTEIAQPIRTTEMVRSTSTVKTTSPSSPTTSDDFEISTFEVDIVIYIGERSVPMNWSTDLSNESSVMYRNLSMSICDLVGVHWLWLLCS</sequence>
<organism evidence="2">
    <name type="scientific">Schistosoma haematobium</name>
    <name type="common">Blood fluke</name>
    <dbReference type="NCBI Taxonomy" id="6185"/>
    <lineage>
        <taxon>Eukaryota</taxon>
        <taxon>Metazoa</taxon>
        <taxon>Spiralia</taxon>
        <taxon>Lophotrochozoa</taxon>
        <taxon>Platyhelminthes</taxon>
        <taxon>Trematoda</taxon>
        <taxon>Digenea</taxon>
        <taxon>Strigeidida</taxon>
        <taxon>Schistosomatoidea</taxon>
        <taxon>Schistosomatidae</taxon>
        <taxon>Schistosoma</taxon>
    </lineage>
</organism>
<dbReference type="EMBL" id="KL252347">
    <property type="protein sequence ID" value="KGB42033.1"/>
    <property type="molecule type" value="Genomic_DNA"/>
</dbReference>
<evidence type="ECO:0000313" key="2">
    <source>
        <dbReference type="EMBL" id="KGB42033.1"/>
    </source>
</evidence>
<feature type="compositionally biased region" description="Polar residues" evidence="1">
    <location>
        <begin position="1"/>
        <end position="20"/>
    </location>
</feature>
<gene>
    <name evidence="2" type="ORF">MS3_10613</name>
</gene>
<proteinExistence type="predicted"/>
<feature type="region of interest" description="Disordered" evidence="1">
    <location>
        <begin position="1"/>
        <end position="49"/>
    </location>
</feature>
<accession>A0A095CGE5</accession>